<dbReference type="Proteomes" id="UP000215127">
    <property type="component" value="Chromosome 12"/>
</dbReference>
<name>A0A1X7S7D4_ZYMT9</name>
<dbReference type="EMBL" id="LT853703">
    <property type="protein sequence ID" value="SMQ55539.1"/>
    <property type="molecule type" value="Genomic_DNA"/>
</dbReference>
<dbReference type="AlphaFoldDB" id="A0A1X7S7D4"/>
<gene>
    <name evidence="2" type="ORF">ZT3D7_G10694</name>
</gene>
<proteinExistence type="predicted"/>
<evidence type="ECO:0000313" key="3">
    <source>
        <dbReference type="Proteomes" id="UP000215127"/>
    </source>
</evidence>
<sequence length="94" mass="10751">MSEVLLWNHMNSGALFTIVASSITFTSTTTPLTAPSNPARYLSNPLPLPTPYLLLLINLRHILRHDGRHRRCQARRARRRRAAGPTTRGRRPRR</sequence>
<keyword evidence="3" id="KW-1185">Reference proteome</keyword>
<evidence type="ECO:0000313" key="2">
    <source>
        <dbReference type="EMBL" id="SMQ55539.1"/>
    </source>
</evidence>
<feature type="region of interest" description="Disordered" evidence="1">
    <location>
        <begin position="68"/>
        <end position="94"/>
    </location>
</feature>
<organism evidence="2 3">
    <name type="scientific">Zymoseptoria tritici (strain ST99CH_3D7)</name>
    <dbReference type="NCBI Taxonomy" id="1276538"/>
    <lineage>
        <taxon>Eukaryota</taxon>
        <taxon>Fungi</taxon>
        <taxon>Dikarya</taxon>
        <taxon>Ascomycota</taxon>
        <taxon>Pezizomycotina</taxon>
        <taxon>Dothideomycetes</taxon>
        <taxon>Dothideomycetidae</taxon>
        <taxon>Mycosphaerellales</taxon>
        <taxon>Mycosphaerellaceae</taxon>
        <taxon>Zymoseptoria</taxon>
    </lineage>
</organism>
<protein>
    <submittedName>
        <fullName evidence="2">Uncharacterized protein</fullName>
    </submittedName>
</protein>
<reference evidence="2 3" key="1">
    <citation type="submission" date="2016-06" db="EMBL/GenBank/DDBJ databases">
        <authorList>
            <person name="Kjaerup R.B."/>
            <person name="Dalgaard T.S."/>
            <person name="Juul-Madsen H.R."/>
        </authorList>
    </citation>
    <scope>NUCLEOTIDE SEQUENCE [LARGE SCALE GENOMIC DNA]</scope>
</reference>
<evidence type="ECO:0000256" key="1">
    <source>
        <dbReference type="SAM" id="MobiDB-lite"/>
    </source>
</evidence>
<accession>A0A1X7S7D4</accession>